<comment type="catalytic activity">
    <reaction evidence="4">
        <text>D-arabinose 5-phosphate = D-ribulose 5-phosphate</text>
        <dbReference type="Rhea" id="RHEA:23104"/>
        <dbReference type="ChEBI" id="CHEBI:57693"/>
        <dbReference type="ChEBI" id="CHEBI:58121"/>
        <dbReference type="EC" id="5.3.1.13"/>
    </reaction>
</comment>
<dbReference type="Pfam" id="PF01380">
    <property type="entry name" value="SIS"/>
    <property type="match status" value="1"/>
</dbReference>
<keyword evidence="3 5" id="KW-0129">CBS domain</keyword>
<evidence type="ECO:0000256" key="4">
    <source>
        <dbReference type="PIRNR" id="PIRNR004692"/>
    </source>
</evidence>
<dbReference type="CDD" id="cd04604">
    <property type="entry name" value="CBS_pair_SIS_assoc"/>
    <property type="match status" value="1"/>
</dbReference>
<dbReference type="PANTHER" id="PTHR42745">
    <property type="match status" value="1"/>
</dbReference>
<feature type="domain" description="CBS" evidence="6">
    <location>
        <begin position="201"/>
        <end position="259"/>
    </location>
</feature>
<gene>
    <name evidence="8" type="ORF">RM552_14135</name>
</gene>
<sequence>MTYIQSAKHTFDIQVKGLQTLASSLDESFEKACELLLNCEGKVVVCGMGKSGHIANKIAATLASTGTPAFFMHPGEANHGDFGMLSQNDVLIGISNSGETSELIGLLPSIKRIGVPIVAISNNMTSSLAKAAAVVLNLHVEKEACSLGLAPTTSTTATLVLGDALAIALLEAKGFTAQDFAFSHPGGALGKRLLLQVSDVMVSGKDMPIVNDSATLKQALLEISSKGLGITGIVDGDNKLIGIFSDGDLRRTLDKQIDIHTALVRDVMTQGGISLLENSLAIDAINLMQNKRIAALFVLNQKNQPIGALNMYMLLKAGVV</sequence>
<dbReference type="InterPro" id="IPR000644">
    <property type="entry name" value="CBS_dom"/>
</dbReference>
<protein>
    <recommendedName>
        <fullName evidence="4">Arabinose 5-phosphate isomerase</fullName>
        <shortName evidence="4">API</shortName>
        <ecNumber evidence="4">5.3.1.13</ecNumber>
    </recommendedName>
</protein>
<dbReference type="PIRSF" id="PIRSF004692">
    <property type="entry name" value="KdsD_KpsF"/>
    <property type="match status" value="1"/>
</dbReference>
<dbReference type="Gene3D" id="3.40.50.10490">
    <property type="entry name" value="Glucose-6-phosphate isomerase like protein, domain 1"/>
    <property type="match status" value="1"/>
</dbReference>
<evidence type="ECO:0000256" key="5">
    <source>
        <dbReference type="PROSITE-ProRule" id="PRU00703"/>
    </source>
</evidence>
<evidence type="ECO:0000256" key="1">
    <source>
        <dbReference type="ARBA" id="ARBA00008165"/>
    </source>
</evidence>
<comment type="caution">
    <text evidence="8">The sequence shown here is derived from an EMBL/GenBank/DDBJ whole genome shotgun (WGS) entry which is preliminary data.</text>
</comment>
<keyword evidence="2" id="KW-0677">Repeat</keyword>
<organism evidence="8 9">
    <name type="scientific">Glaciecola petra</name>
    <dbReference type="NCBI Taxonomy" id="3075602"/>
    <lineage>
        <taxon>Bacteria</taxon>
        <taxon>Pseudomonadati</taxon>
        <taxon>Pseudomonadota</taxon>
        <taxon>Gammaproteobacteria</taxon>
        <taxon>Alteromonadales</taxon>
        <taxon>Alteromonadaceae</taxon>
        <taxon>Glaciecola</taxon>
    </lineage>
</organism>
<accession>A0ABU2ZTR1</accession>
<dbReference type="Gene3D" id="3.10.580.10">
    <property type="entry name" value="CBS-domain"/>
    <property type="match status" value="1"/>
</dbReference>
<dbReference type="PROSITE" id="PS51464">
    <property type="entry name" value="SIS"/>
    <property type="match status" value="1"/>
</dbReference>
<name>A0ABU2ZTR1_9ALTE</name>
<dbReference type="PROSITE" id="PS51371">
    <property type="entry name" value="CBS"/>
    <property type="match status" value="1"/>
</dbReference>
<dbReference type="EC" id="5.3.1.13" evidence="4"/>
<keyword evidence="9" id="KW-1185">Reference proteome</keyword>
<feature type="domain" description="SIS" evidence="7">
    <location>
        <begin position="32"/>
        <end position="175"/>
    </location>
</feature>
<evidence type="ECO:0000259" key="6">
    <source>
        <dbReference type="PROSITE" id="PS51371"/>
    </source>
</evidence>
<dbReference type="EMBL" id="JAVRHX010000004">
    <property type="protein sequence ID" value="MDT0595990.1"/>
    <property type="molecule type" value="Genomic_DNA"/>
</dbReference>
<dbReference type="InterPro" id="IPR050986">
    <property type="entry name" value="GutQ/KpsF_isomerases"/>
</dbReference>
<evidence type="ECO:0000256" key="3">
    <source>
        <dbReference type="ARBA" id="ARBA00023122"/>
    </source>
</evidence>
<dbReference type="InterPro" id="IPR035474">
    <property type="entry name" value="SIS_Kpsf"/>
</dbReference>
<dbReference type="InterPro" id="IPR004800">
    <property type="entry name" value="KdsD/KpsF-type"/>
</dbReference>
<keyword evidence="4 8" id="KW-0413">Isomerase</keyword>
<reference evidence="8 9" key="1">
    <citation type="submission" date="2023-09" db="EMBL/GenBank/DDBJ databases">
        <authorList>
            <person name="Rey-Velasco X."/>
        </authorList>
    </citation>
    <scope>NUCLEOTIDE SEQUENCE [LARGE SCALE GENOMIC DNA]</scope>
    <source>
        <strain evidence="8 9">P117</strain>
    </source>
</reference>
<dbReference type="Pfam" id="PF00571">
    <property type="entry name" value="CBS"/>
    <property type="match status" value="2"/>
</dbReference>
<dbReference type="InterPro" id="IPR046348">
    <property type="entry name" value="SIS_dom_sf"/>
</dbReference>
<proteinExistence type="inferred from homology"/>
<dbReference type="CDD" id="cd05014">
    <property type="entry name" value="SIS_Kpsf"/>
    <property type="match status" value="1"/>
</dbReference>
<dbReference type="PANTHER" id="PTHR42745:SF1">
    <property type="entry name" value="ARABINOSE 5-PHOSPHATE ISOMERASE KDSD"/>
    <property type="match status" value="1"/>
</dbReference>
<evidence type="ECO:0000313" key="8">
    <source>
        <dbReference type="EMBL" id="MDT0595990.1"/>
    </source>
</evidence>
<dbReference type="InterPro" id="IPR046342">
    <property type="entry name" value="CBS_dom_sf"/>
</dbReference>
<evidence type="ECO:0000259" key="7">
    <source>
        <dbReference type="PROSITE" id="PS51464"/>
    </source>
</evidence>
<dbReference type="RefSeq" id="WP_311369503.1">
    <property type="nucleotide sequence ID" value="NZ_JAVRHX010000004.1"/>
</dbReference>
<dbReference type="SUPFAM" id="SSF53697">
    <property type="entry name" value="SIS domain"/>
    <property type="match status" value="1"/>
</dbReference>
<comment type="similarity">
    <text evidence="1 4">Belongs to the SIS family. GutQ/KpsF subfamily.</text>
</comment>
<evidence type="ECO:0000313" key="9">
    <source>
        <dbReference type="Proteomes" id="UP001253545"/>
    </source>
</evidence>
<dbReference type="GO" id="GO:0016853">
    <property type="term" value="F:isomerase activity"/>
    <property type="evidence" value="ECO:0007669"/>
    <property type="project" value="UniProtKB-KW"/>
</dbReference>
<dbReference type="NCBIfam" id="TIGR00393">
    <property type="entry name" value="kpsF"/>
    <property type="match status" value="1"/>
</dbReference>
<evidence type="ECO:0000256" key="2">
    <source>
        <dbReference type="ARBA" id="ARBA00022737"/>
    </source>
</evidence>
<dbReference type="Proteomes" id="UP001253545">
    <property type="component" value="Unassembled WGS sequence"/>
</dbReference>
<dbReference type="InterPro" id="IPR001347">
    <property type="entry name" value="SIS_dom"/>
</dbReference>